<dbReference type="PANTHER" id="PTHR37313:SF2">
    <property type="entry name" value="UPF0749 PROTEIN YLXX"/>
    <property type="match status" value="1"/>
</dbReference>
<proteinExistence type="inferred from homology"/>
<dbReference type="Proteomes" id="UP000295345">
    <property type="component" value="Unassembled WGS sequence"/>
</dbReference>
<feature type="region of interest" description="Disordered" evidence="2">
    <location>
        <begin position="1"/>
        <end position="41"/>
    </location>
</feature>
<dbReference type="OrthoDB" id="3211287at2"/>
<gene>
    <name evidence="3" type="ORF">E1283_15775</name>
</gene>
<comment type="similarity">
    <text evidence="1">Belongs to the UPF0749 family.</text>
</comment>
<organism evidence="3 4">
    <name type="scientific">Streptomyces hainanensis</name>
    <dbReference type="NCBI Taxonomy" id="402648"/>
    <lineage>
        <taxon>Bacteria</taxon>
        <taxon>Bacillati</taxon>
        <taxon>Actinomycetota</taxon>
        <taxon>Actinomycetes</taxon>
        <taxon>Kitasatosporales</taxon>
        <taxon>Streptomycetaceae</taxon>
        <taxon>Streptomyces</taxon>
    </lineage>
</organism>
<dbReference type="EMBL" id="SMKI01000148">
    <property type="protein sequence ID" value="TDC74428.1"/>
    <property type="molecule type" value="Genomic_DNA"/>
</dbReference>
<dbReference type="Pfam" id="PF05949">
    <property type="entry name" value="DUF881"/>
    <property type="match status" value="1"/>
</dbReference>
<comment type="caution">
    <text evidence="3">The sequence shown here is derived from an EMBL/GenBank/DDBJ whole genome shotgun (WGS) entry which is preliminary data.</text>
</comment>
<reference evidence="3 4" key="1">
    <citation type="submission" date="2019-03" db="EMBL/GenBank/DDBJ databases">
        <title>Draft genome sequences of novel Actinobacteria.</title>
        <authorList>
            <person name="Sahin N."/>
            <person name="Ay H."/>
            <person name="Saygin H."/>
        </authorList>
    </citation>
    <scope>NUCLEOTIDE SEQUENCE [LARGE SCALE GENOMIC DNA]</scope>
    <source>
        <strain evidence="3 4">DSM 41900</strain>
    </source>
</reference>
<evidence type="ECO:0000256" key="1">
    <source>
        <dbReference type="ARBA" id="ARBA00009108"/>
    </source>
</evidence>
<dbReference type="AlphaFoldDB" id="A0A4R4TAM3"/>
<dbReference type="PANTHER" id="PTHR37313">
    <property type="entry name" value="UPF0749 PROTEIN RV1825"/>
    <property type="match status" value="1"/>
</dbReference>
<evidence type="ECO:0000313" key="3">
    <source>
        <dbReference type="EMBL" id="TDC74428.1"/>
    </source>
</evidence>
<dbReference type="GO" id="GO:0005886">
    <property type="term" value="C:plasma membrane"/>
    <property type="evidence" value="ECO:0007669"/>
    <property type="project" value="TreeGrafter"/>
</dbReference>
<feature type="compositionally biased region" description="Low complexity" evidence="2">
    <location>
        <begin position="7"/>
        <end position="21"/>
    </location>
</feature>
<dbReference type="InterPro" id="IPR010273">
    <property type="entry name" value="DUF881"/>
</dbReference>
<name>A0A4R4TAM3_9ACTN</name>
<dbReference type="Gene3D" id="3.30.70.1880">
    <property type="entry name" value="Protein of unknown function DUF881"/>
    <property type="match status" value="1"/>
</dbReference>
<sequence length="275" mass="29221">MTDGTPHRPAGAHARHGGPAPHDTHERAETEPAVPEPAGPRALLDALWPPRVTRSQLLAAALLFALGLGLAIQVRAASSEETALRNARPEDLVRILSDLDDRTARLEDERARLEEQRTDLETSSDQAEEARRQTRERESQLGVLAGTVAAEGPGITLRIGDPRGAVEADMLLDAVQELRAAGAEAIQINDVRIVADTSFVDENGGVRIDGQPVGAPYLVSAIGRPQDLEPALNIPGGVVQSLENEGVGVIVDRPETVLVGALRSAEQPDYAQSSP</sequence>
<feature type="region of interest" description="Disordered" evidence="2">
    <location>
        <begin position="113"/>
        <end position="138"/>
    </location>
</feature>
<feature type="compositionally biased region" description="Basic and acidic residues" evidence="2">
    <location>
        <begin position="128"/>
        <end position="138"/>
    </location>
</feature>
<keyword evidence="4" id="KW-1185">Reference proteome</keyword>
<evidence type="ECO:0000256" key="2">
    <source>
        <dbReference type="SAM" id="MobiDB-lite"/>
    </source>
</evidence>
<accession>A0A4R4TAM3</accession>
<evidence type="ECO:0000313" key="4">
    <source>
        <dbReference type="Proteomes" id="UP000295345"/>
    </source>
</evidence>
<protein>
    <submittedName>
        <fullName evidence="3">DUF881 domain-containing protein</fullName>
    </submittedName>
</protein>
<dbReference type="RefSeq" id="WP_132818671.1">
    <property type="nucleotide sequence ID" value="NZ_SMKI01000148.1"/>
</dbReference>